<dbReference type="STRING" id="1194090.SAMN05443144_14112"/>
<name>A0A1M5LFH0_9BACT</name>
<dbReference type="EMBL" id="FQUS01000041">
    <property type="protein sequence ID" value="SHG63748.1"/>
    <property type="molecule type" value="Genomic_DNA"/>
</dbReference>
<organism evidence="1 2">
    <name type="scientific">Fodinibius roseus</name>
    <dbReference type="NCBI Taxonomy" id="1194090"/>
    <lineage>
        <taxon>Bacteria</taxon>
        <taxon>Pseudomonadati</taxon>
        <taxon>Balneolota</taxon>
        <taxon>Balneolia</taxon>
        <taxon>Balneolales</taxon>
        <taxon>Balneolaceae</taxon>
        <taxon>Fodinibius</taxon>
    </lineage>
</organism>
<dbReference type="Gene3D" id="3.50.50.60">
    <property type="entry name" value="FAD/NAD(P)-binding domain"/>
    <property type="match status" value="2"/>
</dbReference>
<keyword evidence="2" id="KW-1185">Reference proteome</keyword>
<protein>
    <submittedName>
        <fullName evidence="1">Phytoene dehydrogenase-related protein</fullName>
    </submittedName>
</protein>
<dbReference type="PANTHER" id="PTHR10668:SF105">
    <property type="entry name" value="DEHYDROGENASE-RELATED"/>
    <property type="match status" value="1"/>
</dbReference>
<dbReference type="PRINTS" id="PR00419">
    <property type="entry name" value="ADXRDTASE"/>
</dbReference>
<dbReference type="SUPFAM" id="SSF51905">
    <property type="entry name" value="FAD/NAD(P)-binding domain"/>
    <property type="match status" value="1"/>
</dbReference>
<reference evidence="1 2" key="1">
    <citation type="submission" date="2016-11" db="EMBL/GenBank/DDBJ databases">
        <authorList>
            <person name="Jaros S."/>
            <person name="Januszkiewicz K."/>
            <person name="Wedrychowicz H."/>
        </authorList>
    </citation>
    <scope>NUCLEOTIDE SEQUENCE [LARGE SCALE GENOMIC DNA]</scope>
    <source>
        <strain evidence="1 2">DSM 21986</strain>
    </source>
</reference>
<sequence length="475" mass="51098">MPDAIIIGAGPNGLAAAIHLIQHDLSVTVYEKEASVGGGTRTRELTLPGFRHDVCSAIHPMARSSPFLQSLPLGDYGLEWIQPEIPVAHPLDGQPAGALYRSLDETTDHLGKDGESYRRAIAPFLDAWDNLLPDILAPFSLRPRHPLLMARFGLQALRSAGGFVRRFKTPKARALFAGLAAHGILPFDKTATAAIGLVLGIGAHTVGWPYPKGGSHSITKAMAAYFESLGGSIITGTAVASPDQLPAAGAVLFNTTPKQILDMAGEKLSPDYARKLRRFEYGCGVFKLDLALSEAIPWTDERCRKAGTVHLGGTFEEIAASEDDTAQGRHPERPYVLVAQQSLFDDSRAPDGNHTCWAYCHVPNGSTKDMSEPILNQIERFAPGFRDCIIGRHSMNTVAMHAYNPNYIGGDINGGKQDITQLFTRPAGLFDPYHIPDTHFYICSSSTPPGGGVHGMCGYHAAESALKQLSAGSIK</sequence>
<dbReference type="RefSeq" id="WP_073068541.1">
    <property type="nucleotide sequence ID" value="NZ_FQUS01000041.1"/>
</dbReference>
<accession>A0A1M5LFH0</accession>
<dbReference type="InterPro" id="IPR036188">
    <property type="entry name" value="FAD/NAD-bd_sf"/>
</dbReference>
<dbReference type="PANTHER" id="PTHR10668">
    <property type="entry name" value="PHYTOENE DEHYDROGENASE"/>
    <property type="match status" value="1"/>
</dbReference>
<gene>
    <name evidence="1" type="ORF">SAMN05443144_14112</name>
</gene>
<evidence type="ECO:0000313" key="2">
    <source>
        <dbReference type="Proteomes" id="UP000184041"/>
    </source>
</evidence>
<proteinExistence type="predicted"/>
<dbReference type="OrthoDB" id="833207at2"/>
<evidence type="ECO:0000313" key="1">
    <source>
        <dbReference type="EMBL" id="SHG63748.1"/>
    </source>
</evidence>
<dbReference type="Proteomes" id="UP000184041">
    <property type="component" value="Unassembled WGS sequence"/>
</dbReference>
<dbReference type="AlphaFoldDB" id="A0A1M5LFH0"/>
<dbReference type="Pfam" id="PF13450">
    <property type="entry name" value="NAD_binding_8"/>
    <property type="match status" value="1"/>
</dbReference>